<keyword evidence="1" id="KW-0812">Transmembrane</keyword>
<sequence>MTTVQTAPTGRRVAPASAPRPSMFARVVTPARLILVLAVALWATALPHVASATVNIYGLLFAGVPGLAAGGVLAAVALVAAVRRANTLDAALATVVIVLVGRLTATIAVNEPGSTFIFRHLGVIDYIQQNGELSHGTDIYNGWPGAFAAVAWFSDVTGVSPHLIAVWFPALCDVAFAGAVFLLCRAFGQRVLVAVVGAFIATVANWVGQDYLSPQAFGILLATLILTLLVQSKKHPVAGWMTLPLFLALTLTHQLTPYWLVIITVVLGVTGHIRPRLIGLVFIAIVGVDLLINIDQVSGQGVLSNFDPIANSKSLANGAVYSDGATFTALSSRIPSVALWGSAAVIAAASLLYKPMRGLGPIWVPAVFAFSSFSLLFTQNYGGEAIFRVFLYSVPGCAVLIAPWLVRAIQVSPLTVPSRWLRRVIPPLTALALVVITLGSLQAYYGAWFANLVRTDSVNAVENWLENTEGPAQLLSPTIGVPLRPVAEYVDFAEIDSHYDASLTTWNGWAGSSFRDTEVVDTFTRQLADLRTDTYVMVTTQTKIYSDFYGAYPAGSLDRLADQLRVKEGWTTVIDTPDLQLFEYTGGHR</sequence>
<name>A0A841ATU0_9MICO</name>
<feature type="transmembrane region" description="Helical" evidence="1">
    <location>
        <begin position="359"/>
        <end position="378"/>
    </location>
</feature>
<feature type="transmembrane region" description="Helical" evidence="1">
    <location>
        <begin position="88"/>
        <end position="109"/>
    </location>
</feature>
<keyword evidence="1" id="KW-1133">Transmembrane helix</keyword>
<feature type="transmembrane region" description="Helical" evidence="1">
    <location>
        <begin position="337"/>
        <end position="353"/>
    </location>
</feature>
<protein>
    <recommendedName>
        <fullName evidence="4">Glycosyltransferase RgtA/B/C/D-like domain-containing protein</fullName>
    </recommendedName>
</protein>
<feature type="transmembrane region" description="Helical" evidence="1">
    <location>
        <begin position="385"/>
        <end position="405"/>
    </location>
</feature>
<feature type="transmembrane region" description="Helical" evidence="1">
    <location>
        <begin position="273"/>
        <end position="292"/>
    </location>
</feature>
<feature type="transmembrane region" description="Helical" evidence="1">
    <location>
        <begin position="56"/>
        <end position="81"/>
    </location>
</feature>
<feature type="transmembrane region" description="Helical" evidence="1">
    <location>
        <begin position="243"/>
        <end position="267"/>
    </location>
</feature>
<gene>
    <name evidence="2" type="ORF">HD599_003328</name>
</gene>
<keyword evidence="3" id="KW-1185">Reference proteome</keyword>
<dbReference type="EMBL" id="JACHMJ010000001">
    <property type="protein sequence ID" value="MBB5845005.1"/>
    <property type="molecule type" value="Genomic_DNA"/>
</dbReference>
<keyword evidence="1" id="KW-0472">Membrane</keyword>
<feature type="transmembrane region" description="Helical" evidence="1">
    <location>
        <begin position="425"/>
        <end position="445"/>
    </location>
</feature>
<dbReference type="Proteomes" id="UP000536685">
    <property type="component" value="Unassembled WGS sequence"/>
</dbReference>
<evidence type="ECO:0000256" key="1">
    <source>
        <dbReference type="SAM" id="Phobius"/>
    </source>
</evidence>
<feature type="transmembrane region" description="Helical" evidence="1">
    <location>
        <begin position="33"/>
        <end position="50"/>
    </location>
</feature>
<comment type="caution">
    <text evidence="2">The sequence shown here is derived from an EMBL/GenBank/DDBJ whole genome shotgun (WGS) entry which is preliminary data.</text>
</comment>
<evidence type="ECO:0000313" key="3">
    <source>
        <dbReference type="Proteomes" id="UP000536685"/>
    </source>
</evidence>
<reference evidence="2 3" key="1">
    <citation type="submission" date="2020-08" db="EMBL/GenBank/DDBJ databases">
        <title>Sequencing the genomes of 1000 actinobacteria strains.</title>
        <authorList>
            <person name="Klenk H.-P."/>
        </authorList>
    </citation>
    <scope>NUCLEOTIDE SEQUENCE [LARGE SCALE GENOMIC DNA]</scope>
    <source>
        <strain evidence="2 3">DSM 105784</strain>
    </source>
</reference>
<dbReference type="RefSeq" id="WP_184239737.1">
    <property type="nucleotide sequence ID" value="NZ_JACHMJ010000001.1"/>
</dbReference>
<proteinExistence type="predicted"/>
<evidence type="ECO:0008006" key="4">
    <source>
        <dbReference type="Google" id="ProtNLM"/>
    </source>
</evidence>
<dbReference type="AlphaFoldDB" id="A0A841ATU0"/>
<feature type="transmembrane region" description="Helical" evidence="1">
    <location>
        <begin position="191"/>
        <end position="208"/>
    </location>
</feature>
<feature type="transmembrane region" description="Helical" evidence="1">
    <location>
        <begin position="214"/>
        <end position="231"/>
    </location>
</feature>
<feature type="transmembrane region" description="Helical" evidence="1">
    <location>
        <begin position="164"/>
        <end position="184"/>
    </location>
</feature>
<evidence type="ECO:0000313" key="2">
    <source>
        <dbReference type="EMBL" id="MBB5845005.1"/>
    </source>
</evidence>
<organism evidence="2 3">
    <name type="scientific">Conyzicola lurida</name>
    <dbReference type="NCBI Taxonomy" id="1172621"/>
    <lineage>
        <taxon>Bacteria</taxon>
        <taxon>Bacillati</taxon>
        <taxon>Actinomycetota</taxon>
        <taxon>Actinomycetes</taxon>
        <taxon>Micrococcales</taxon>
        <taxon>Microbacteriaceae</taxon>
        <taxon>Conyzicola</taxon>
    </lineage>
</organism>
<accession>A0A841ATU0</accession>